<dbReference type="InterPro" id="IPR023346">
    <property type="entry name" value="Lysozyme-like_dom_sf"/>
</dbReference>
<dbReference type="InterPro" id="IPR008258">
    <property type="entry name" value="Transglycosylase_SLT_dom_1"/>
</dbReference>
<dbReference type="InterPro" id="IPR051794">
    <property type="entry name" value="PG_Endopeptidase_C40"/>
</dbReference>
<dbReference type="GO" id="GO:0006508">
    <property type="term" value="P:proteolysis"/>
    <property type="evidence" value="ECO:0007669"/>
    <property type="project" value="UniProtKB-KW"/>
</dbReference>
<dbReference type="PANTHER" id="PTHR47359:SF3">
    <property type="entry name" value="NLP_P60 DOMAIN-CONTAINING PROTEIN-RELATED"/>
    <property type="match status" value="1"/>
</dbReference>
<feature type="domain" description="NlpC/P60" evidence="6">
    <location>
        <begin position="612"/>
        <end position="732"/>
    </location>
</feature>
<dbReference type="PANTHER" id="PTHR47359">
    <property type="entry name" value="PEPTIDOGLYCAN DL-ENDOPEPTIDASE CWLO"/>
    <property type="match status" value="1"/>
</dbReference>
<evidence type="ECO:0000256" key="3">
    <source>
        <dbReference type="ARBA" id="ARBA00022801"/>
    </source>
</evidence>
<evidence type="ECO:0000313" key="7">
    <source>
        <dbReference type="EMBL" id="WTZ13177.1"/>
    </source>
</evidence>
<accession>A0AAU3I6V1</accession>
<organism evidence="7">
    <name type="scientific">Streptomyces sp. NBC_01393</name>
    <dbReference type="NCBI Taxonomy" id="2903851"/>
    <lineage>
        <taxon>Bacteria</taxon>
        <taxon>Bacillati</taxon>
        <taxon>Actinomycetota</taxon>
        <taxon>Actinomycetes</taxon>
        <taxon>Kitasatosporales</taxon>
        <taxon>Streptomycetaceae</taxon>
        <taxon>Streptomyces</taxon>
    </lineage>
</organism>
<evidence type="ECO:0000259" key="6">
    <source>
        <dbReference type="PROSITE" id="PS51935"/>
    </source>
</evidence>
<reference evidence="7" key="1">
    <citation type="submission" date="2022-10" db="EMBL/GenBank/DDBJ databases">
        <title>The complete genomes of actinobacterial strains from the NBC collection.</title>
        <authorList>
            <person name="Joergensen T.S."/>
            <person name="Alvarez Arevalo M."/>
            <person name="Sterndorff E.B."/>
            <person name="Faurdal D."/>
            <person name="Vuksanovic O."/>
            <person name="Mourched A.-S."/>
            <person name="Charusanti P."/>
            <person name="Shaw S."/>
            <person name="Blin K."/>
            <person name="Weber T."/>
        </authorList>
    </citation>
    <scope>NUCLEOTIDE SEQUENCE</scope>
    <source>
        <strain evidence="7">NBC_01393</strain>
    </source>
</reference>
<sequence length="1020" mass="103096">MAGQGPLLGWNKAQDAIADLTKNIEGLSKSLQEAGTKFRAAGKGAYEGWNGQGSGTPHGARGFGMLANDVWNGTSNYAHGRANGGADAPTTAPGGTNRASMSGYSWARTPNGGGATFSGQNGQGGGAANNGGQGGGSGPATPGQVGGAHSNGSSPHSLKSGLQKLNAWAVGQLGDQVMLDTAAYQAAQGSSVSKSAIINQMRVRNMTAYSTTDAAQAYTTLARYSSAGSSTFNANWNWVKSAGYLDPSQSEAQRAAGAAAAWNPSSYYGGQIIGIQTIRNGKGQNPQQIAKQVFQKYGLNAVKNREQLNATINSPNSKLNQMLASTLDPGLARQVQTELKGMASAQINGASMSDYTATTKKAASGDSAARKTLSGWGLGGSDAQALLDRQNTQDNQQAYTSEAFSHGLKDATKALDSFTSRLQGVLKNTGLDSMIGYTGGMTSMVGGAVGSGLGMYGMMRGLGSIARFSGFGGGGGATAGTGATAASAGASAGADAGATTAAAAGGGGLLSAFGLPALGLSALAGAAGIGWWDASNAKKHPVKHAVINNTLGQSPNLLGGATLLGKVLRFVPAIANAVGRDGISGGAGGGAGGASAGGGNSKVKATGTQGAGKTAAAVIKIAMKYVGVKYVWGGSSPKGFDCSGLIQYSFRQIGVSLPRTAAQQQKAGHRVKLSEVRAGDLLFQGDPAHHVVMYIGGGKIIEAPHTNSHVKIRSFSPSEFTNAVRILGSVGSMSDIGTDSETTAGSDSNRLSTMGFGGDTGSYGSVEEVDALAAGITSVGLSSSGSSASPGRASSDDSSGSAPSNMPTGNVKSWIKSALGILHQDTRGNESIVNTMIQHESSGNPHSINLWDSNAKAGHPSKGIMQTIDSVFNAYSVKGHKDIWNPVDNIIAGVRYAESRYHSLANVPGIKSMANGGAYKGYSVGSTNIDVDQTARVHKGEMIIPAAQAEAMRQALAGNTPLAGGLNTSAARAANVNFSSGSVVIQVQGVMDQQSARDAAQQFMTALAEDDRINLIAAGN</sequence>
<feature type="region of interest" description="Disordered" evidence="5">
    <location>
        <begin position="81"/>
        <end position="159"/>
    </location>
</feature>
<dbReference type="InterPro" id="IPR038765">
    <property type="entry name" value="Papain-like_cys_pep_sf"/>
</dbReference>
<proteinExistence type="inferred from homology"/>
<dbReference type="PROSITE" id="PS51935">
    <property type="entry name" value="NLPC_P60"/>
    <property type="match status" value="1"/>
</dbReference>
<gene>
    <name evidence="7" type="ORF">OG699_37585</name>
</gene>
<dbReference type="SUPFAM" id="SSF54001">
    <property type="entry name" value="Cysteine proteinases"/>
    <property type="match status" value="1"/>
</dbReference>
<feature type="compositionally biased region" description="Low complexity" evidence="5">
    <location>
        <begin position="782"/>
        <end position="804"/>
    </location>
</feature>
<dbReference type="Pfam" id="PF01464">
    <property type="entry name" value="SLT"/>
    <property type="match status" value="1"/>
</dbReference>
<feature type="region of interest" description="Disordered" evidence="5">
    <location>
        <begin position="781"/>
        <end position="809"/>
    </location>
</feature>
<dbReference type="Gene3D" id="3.90.1720.10">
    <property type="entry name" value="endopeptidase domain like (from Nostoc punctiforme)"/>
    <property type="match status" value="1"/>
</dbReference>
<keyword evidence="2" id="KW-0645">Protease</keyword>
<feature type="compositionally biased region" description="Gly residues" evidence="5">
    <location>
        <begin position="111"/>
        <end position="138"/>
    </location>
</feature>
<dbReference type="GO" id="GO:0008234">
    <property type="term" value="F:cysteine-type peptidase activity"/>
    <property type="evidence" value="ECO:0007669"/>
    <property type="project" value="UniProtKB-KW"/>
</dbReference>
<dbReference type="InterPro" id="IPR000064">
    <property type="entry name" value="NLP_P60_dom"/>
</dbReference>
<dbReference type="CDD" id="cd13402">
    <property type="entry name" value="LT_TF-like"/>
    <property type="match status" value="1"/>
</dbReference>
<evidence type="ECO:0000256" key="1">
    <source>
        <dbReference type="ARBA" id="ARBA00007074"/>
    </source>
</evidence>
<dbReference type="SUPFAM" id="SSF53955">
    <property type="entry name" value="Lysozyme-like"/>
    <property type="match status" value="1"/>
</dbReference>
<keyword evidence="4" id="KW-0788">Thiol protease</keyword>
<feature type="compositionally biased region" description="Low complexity" evidence="5">
    <location>
        <begin position="84"/>
        <end position="97"/>
    </location>
</feature>
<dbReference type="AlphaFoldDB" id="A0AAU3I6V1"/>
<evidence type="ECO:0000256" key="4">
    <source>
        <dbReference type="ARBA" id="ARBA00022807"/>
    </source>
</evidence>
<dbReference type="Pfam" id="PF00877">
    <property type="entry name" value="NLPC_P60"/>
    <property type="match status" value="1"/>
</dbReference>
<keyword evidence="3" id="KW-0378">Hydrolase</keyword>
<dbReference type="Gene3D" id="1.10.530.10">
    <property type="match status" value="1"/>
</dbReference>
<name>A0AAU3I6V1_9ACTN</name>
<comment type="similarity">
    <text evidence="1">Belongs to the peptidase C40 family.</text>
</comment>
<evidence type="ECO:0000256" key="2">
    <source>
        <dbReference type="ARBA" id="ARBA00022670"/>
    </source>
</evidence>
<evidence type="ECO:0000256" key="5">
    <source>
        <dbReference type="SAM" id="MobiDB-lite"/>
    </source>
</evidence>
<dbReference type="EMBL" id="CP109546">
    <property type="protein sequence ID" value="WTZ13177.1"/>
    <property type="molecule type" value="Genomic_DNA"/>
</dbReference>
<protein>
    <submittedName>
        <fullName evidence="7">NlpC/P60 family protein</fullName>
    </submittedName>
</protein>